<dbReference type="InterPro" id="IPR053183">
    <property type="entry name" value="ASL1"/>
</dbReference>
<dbReference type="Pfam" id="PF11790">
    <property type="entry name" value="Glyco_hydro_cc"/>
    <property type="match status" value="1"/>
</dbReference>
<evidence type="ECO:0000256" key="1">
    <source>
        <dbReference type="SAM" id="MobiDB-lite"/>
    </source>
</evidence>
<reference evidence="4" key="1">
    <citation type="journal article" date="2015" name="BMC Genomics">
        <title>Genomic and transcriptomic analysis of the endophytic fungus Pestalotiopsis fici reveals its lifestyle and high potential for synthesis of natural products.</title>
        <authorList>
            <person name="Wang X."/>
            <person name="Zhang X."/>
            <person name="Liu L."/>
            <person name="Xiang M."/>
            <person name="Wang W."/>
            <person name="Sun X."/>
            <person name="Che Y."/>
            <person name="Guo L."/>
            <person name="Liu G."/>
            <person name="Guo L."/>
            <person name="Wang C."/>
            <person name="Yin W.B."/>
            <person name="Stadler M."/>
            <person name="Zhang X."/>
            <person name="Liu X."/>
        </authorList>
    </citation>
    <scope>NUCLEOTIDE SEQUENCE [LARGE SCALE GENOMIC DNA]</scope>
    <source>
        <strain evidence="4">W106-1 / CGMCC3.15140</strain>
    </source>
</reference>
<proteinExistence type="predicted"/>
<dbReference type="OrthoDB" id="43654at2759"/>
<feature type="domain" description="Asl1-like glycosyl hydrolase catalytic" evidence="2">
    <location>
        <begin position="162"/>
        <end position="390"/>
    </location>
</feature>
<dbReference type="InParanoid" id="W3WKQ7"/>
<accession>W3WKQ7</accession>
<evidence type="ECO:0000313" key="4">
    <source>
        <dbReference type="Proteomes" id="UP000030651"/>
    </source>
</evidence>
<dbReference type="InterPro" id="IPR017853">
    <property type="entry name" value="GH"/>
</dbReference>
<gene>
    <name evidence="3" type="ORF">PFICI_15011</name>
</gene>
<feature type="region of interest" description="Disordered" evidence="1">
    <location>
        <begin position="140"/>
        <end position="160"/>
    </location>
</feature>
<dbReference type="PANTHER" id="PTHR34154:SF13">
    <property type="entry name" value="ASL1-LIKE GLYCOSYL HYDROLASE CATALYTIC DOMAIN-CONTAINING PROTEIN"/>
    <property type="match status" value="1"/>
</dbReference>
<sequence length="394" mass="40920">MFSKYIVPAIAATNLLNGVEGSSRHRHLHKKDVVYAATEVDVTTVWETVTVTAGDETPAATPSAANFVAAAAPDSSYEASSVATTATSSSEAVIVAPTTYSTPSTTTLSTVQTSAAAPETSSTSTYVAVTTTAAASTTSTAAASTTSAASTGSSSSSGTKRGLGYNDASLVSTIVSAASASFGWCYDWGFTNGGLTANINYIPMLWGPTHYDSSWSEAASAAVSDGVEALLSFNECDNAGQANLDAATAATYHTEYFSEYQGKIKIGAPSITSSADAGLGLDWLASFMSACGSSCPIDFVNLHWYGPGGEEGAQTFLDYLVEAYTQTNYPVWVTEFGVTSGDEDTFLTYALDQLDNNSTYSFVDKYAYFYLATGYLMESTTSLSTAGSIYASSS</sequence>
<feature type="compositionally biased region" description="Low complexity" evidence="1">
    <location>
        <begin position="140"/>
        <end position="159"/>
    </location>
</feature>
<name>W3WKQ7_PESFW</name>
<dbReference type="SUPFAM" id="SSF51445">
    <property type="entry name" value="(Trans)glycosidases"/>
    <property type="match status" value="1"/>
</dbReference>
<dbReference type="PANTHER" id="PTHR34154">
    <property type="entry name" value="ALKALI-SENSITIVE LINKAGE PROTEIN 1"/>
    <property type="match status" value="1"/>
</dbReference>
<dbReference type="Proteomes" id="UP000030651">
    <property type="component" value="Unassembled WGS sequence"/>
</dbReference>
<dbReference type="Gene3D" id="3.20.20.80">
    <property type="entry name" value="Glycosidases"/>
    <property type="match status" value="1"/>
</dbReference>
<dbReference type="InterPro" id="IPR024655">
    <property type="entry name" value="Asl1_glyco_hydro_catalytic"/>
</dbReference>
<dbReference type="RefSeq" id="XP_007841783.1">
    <property type="nucleotide sequence ID" value="XM_007843592.1"/>
</dbReference>
<dbReference type="eggNOG" id="ENOG502RXK9">
    <property type="taxonomic scope" value="Eukaryota"/>
</dbReference>
<evidence type="ECO:0000259" key="2">
    <source>
        <dbReference type="Pfam" id="PF11790"/>
    </source>
</evidence>
<dbReference type="HOGENOM" id="CLU_040908_4_1_1"/>
<evidence type="ECO:0000313" key="3">
    <source>
        <dbReference type="EMBL" id="ETS73406.1"/>
    </source>
</evidence>
<dbReference type="GO" id="GO:0009277">
    <property type="term" value="C:fungal-type cell wall"/>
    <property type="evidence" value="ECO:0007669"/>
    <property type="project" value="TreeGrafter"/>
</dbReference>
<dbReference type="AlphaFoldDB" id="W3WKQ7"/>
<dbReference type="GO" id="GO:0071966">
    <property type="term" value="P:fungal-type cell wall polysaccharide metabolic process"/>
    <property type="evidence" value="ECO:0007669"/>
    <property type="project" value="TreeGrafter"/>
</dbReference>
<dbReference type="KEGG" id="pfy:PFICI_15011"/>
<dbReference type="OMA" id="SHKRGVC"/>
<dbReference type="EMBL" id="KI912122">
    <property type="protein sequence ID" value="ETS73406.1"/>
    <property type="molecule type" value="Genomic_DNA"/>
</dbReference>
<protein>
    <recommendedName>
        <fullName evidence="2">Asl1-like glycosyl hydrolase catalytic domain-containing protein</fullName>
    </recommendedName>
</protein>
<dbReference type="GeneID" id="19280024"/>
<keyword evidence="4" id="KW-1185">Reference proteome</keyword>
<organism evidence="3 4">
    <name type="scientific">Pestalotiopsis fici (strain W106-1 / CGMCC3.15140)</name>
    <dbReference type="NCBI Taxonomy" id="1229662"/>
    <lineage>
        <taxon>Eukaryota</taxon>
        <taxon>Fungi</taxon>
        <taxon>Dikarya</taxon>
        <taxon>Ascomycota</taxon>
        <taxon>Pezizomycotina</taxon>
        <taxon>Sordariomycetes</taxon>
        <taxon>Xylariomycetidae</taxon>
        <taxon>Amphisphaeriales</taxon>
        <taxon>Sporocadaceae</taxon>
        <taxon>Pestalotiopsis</taxon>
    </lineage>
</organism>